<dbReference type="GeneID" id="65127723"/>
<dbReference type="RefSeq" id="YP_010109443.1">
    <property type="nucleotide sequence ID" value="NC_055858.1"/>
</dbReference>
<name>A0A7D5JM33_9CAUD</name>
<gene>
    <name evidence="1" type="primary">91</name>
    <name evidence="1" type="ORF">SEA_GAIL_91</name>
</gene>
<organism evidence="1 2">
    <name type="scientific">Mycobacterium phage Gail</name>
    <dbReference type="NCBI Taxonomy" id="2743994"/>
    <lineage>
        <taxon>Viruses</taxon>
        <taxon>Duplodnaviria</taxon>
        <taxon>Heunggongvirae</taxon>
        <taxon>Uroviricota</taxon>
        <taxon>Caudoviricetes</taxon>
        <taxon>Luchadorvirus</taxon>
        <taxon>Luchadorvirus gail</taxon>
        <taxon>Lucadorvirus gail</taxon>
    </lineage>
</organism>
<proteinExistence type="predicted"/>
<reference evidence="1 2" key="1">
    <citation type="submission" date="2020-05" db="EMBL/GenBank/DDBJ databases">
        <authorList>
            <person name="Vorhees N."/>
            <person name="Tucker A.R."/>
            <person name="Stephan M.R."/>
            <person name="Stalions G.A."/>
            <person name="Riebschleger D.L."/>
            <person name="Petouhoff A.M."/>
            <person name="Paluch K.V."/>
            <person name="Lockett T."/>
            <person name="Koorndyk N.D."/>
            <person name="Koehl A.J."/>
            <person name="Johnson H.K."/>
            <person name="Hood S.A."/>
            <person name="Currier J.K."/>
            <person name="Covert A."/>
            <person name="Bojanowski S.E."/>
            <person name="Bilisko A."/>
            <person name="Bartz C."/>
            <person name="Beck A.M."/>
            <person name="Sievers M.T."/>
            <person name="Stukey J."/>
            <person name="Garlena R.A."/>
            <person name="Russell D.A."/>
            <person name="Pope W.H."/>
            <person name="Jacobs-Sera D."/>
            <person name="Hatfull G.F."/>
        </authorList>
    </citation>
    <scope>NUCLEOTIDE SEQUENCE [LARGE SCALE GENOMIC DNA]</scope>
</reference>
<keyword evidence="2" id="KW-1185">Reference proteome</keyword>
<dbReference type="KEGG" id="vg:65127723"/>
<evidence type="ECO:0000313" key="2">
    <source>
        <dbReference type="Proteomes" id="UP000510603"/>
    </source>
</evidence>
<evidence type="ECO:0000313" key="1">
    <source>
        <dbReference type="EMBL" id="QLF84654.1"/>
    </source>
</evidence>
<dbReference type="Proteomes" id="UP000510603">
    <property type="component" value="Segment"/>
</dbReference>
<accession>A0A7D5JM33</accession>
<sequence>MSTYQHTDGQNDLFVRSSPESPDIWLEIQQGKSDLVHLMSRREARELARYLMEA</sequence>
<dbReference type="EMBL" id="MT522004">
    <property type="protein sequence ID" value="QLF84654.1"/>
    <property type="molecule type" value="Genomic_DNA"/>
</dbReference>
<protein>
    <submittedName>
        <fullName evidence="1">Uncharacterized protein</fullName>
    </submittedName>
</protein>